<keyword evidence="5" id="KW-0539">Nucleus</keyword>
<dbReference type="OMA" id="ARICHDS"/>
<feature type="domain" description="DNA replication complex GINS protein SLD5 C-terminal" evidence="8">
    <location>
        <begin position="227"/>
        <end position="283"/>
    </location>
</feature>
<dbReference type="STRING" id="1169540.A0A0G4ETI1"/>
<evidence type="ECO:0000259" key="8">
    <source>
        <dbReference type="Pfam" id="PF16922"/>
    </source>
</evidence>
<dbReference type="VEuPathDB" id="CryptoDB:Vbra_13340"/>
<dbReference type="InterPro" id="IPR008591">
    <property type="entry name" value="GINS_Sld5"/>
</dbReference>
<proteinExistence type="inferred from homology"/>
<dbReference type="Gene3D" id="1.20.58.1030">
    <property type="match status" value="1"/>
</dbReference>
<evidence type="ECO:0000256" key="5">
    <source>
        <dbReference type="ARBA" id="ARBA00023242"/>
    </source>
</evidence>
<dbReference type="SUPFAM" id="SSF160059">
    <property type="entry name" value="PriA/YqbF domain"/>
    <property type="match status" value="1"/>
</dbReference>
<organism evidence="9 10">
    <name type="scientific">Vitrella brassicaformis (strain CCMP3155)</name>
    <dbReference type="NCBI Taxonomy" id="1169540"/>
    <lineage>
        <taxon>Eukaryota</taxon>
        <taxon>Sar</taxon>
        <taxon>Alveolata</taxon>
        <taxon>Colpodellida</taxon>
        <taxon>Vitrellaceae</taxon>
        <taxon>Vitrella</taxon>
    </lineage>
</organism>
<feature type="compositionally biased region" description="Acidic residues" evidence="6">
    <location>
        <begin position="1"/>
        <end position="10"/>
    </location>
</feature>
<dbReference type="InterPro" id="IPR036224">
    <property type="entry name" value="GINS_bundle-like_dom_sf"/>
</dbReference>
<name>A0A0G4ETI1_VITBC</name>
<dbReference type="InterPro" id="IPR031633">
    <property type="entry name" value="SLD5_C"/>
</dbReference>
<dbReference type="GO" id="GO:0006261">
    <property type="term" value="P:DNA-templated DNA replication"/>
    <property type="evidence" value="ECO:0007669"/>
    <property type="project" value="InterPro"/>
</dbReference>
<dbReference type="GO" id="GO:0000727">
    <property type="term" value="P:double-strand break repair via break-induced replication"/>
    <property type="evidence" value="ECO:0007669"/>
    <property type="project" value="TreeGrafter"/>
</dbReference>
<evidence type="ECO:0000256" key="2">
    <source>
        <dbReference type="ARBA" id="ARBA00008187"/>
    </source>
</evidence>
<dbReference type="AlphaFoldDB" id="A0A0G4ETI1"/>
<dbReference type="PANTHER" id="PTHR21206">
    <property type="entry name" value="SLD5 PROTEIN"/>
    <property type="match status" value="1"/>
</dbReference>
<evidence type="ECO:0000256" key="4">
    <source>
        <dbReference type="ARBA" id="ARBA00022705"/>
    </source>
</evidence>
<comment type="similarity">
    <text evidence="2">Belongs to the GINS4/SLD5 family.</text>
</comment>
<gene>
    <name evidence="9" type="ORF">Vbra_13340</name>
</gene>
<dbReference type="EMBL" id="CDMY01000313">
    <property type="protein sequence ID" value="CEM01914.1"/>
    <property type="molecule type" value="Genomic_DNA"/>
</dbReference>
<keyword evidence="10" id="KW-1185">Reference proteome</keyword>
<reference evidence="9 10" key="1">
    <citation type="submission" date="2014-11" db="EMBL/GenBank/DDBJ databases">
        <authorList>
            <person name="Zhu J."/>
            <person name="Qi W."/>
            <person name="Song R."/>
        </authorList>
    </citation>
    <scope>NUCLEOTIDE SEQUENCE [LARGE SCALE GENOMIC DNA]</scope>
</reference>
<accession>A0A0G4ETI1</accession>
<dbReference type="GO" id="GO:0000811">
    <property type="term" value="C:GINS complex"/>
    <property type="evidence" value="ECO:0007669"/>
    <property type="project" value="TreeGrafter"/>
</dbReference>
<evidence type="ECO:0000256" key="3">
    <source>
        <dbReference type="ARBA" id="ARBA00014804"/>
    </source>
</evidence>
<keyword evidence="4" id="KW-0235">DNA replication</keyword>
<dbReference type="Pfam" id="PF05916">
    <property type="entry name" value="Sld5"/>
    <property type="match status" value="1"/>
</dbReference>
<evidence type="ECO:0000313" key="9">
    <source>
        <dbReference type="EMBL" id="CEM01914.1"/>
    </source>
</evidence>
<sequence length="294" mass="33399">MDTGADDEFLYGEGANYGNQNDDEQMPEYTPRAESDEHNGGFAQVGGFESSYAADERKIRQPDGDDIDGGDPHDRAVAVLRVYHMNEKAAPELLKMRQEVIDAISDVASIALMELEMASRKPWSDFLGRMQMLDSRRVLYIIHDLFRARMSKILSNLRYYVTTAEDRLSEAEKKFARRYIDRPINVLKLTDEHLGVLFVSKLDRLRARDGVRKKVKALDEPRMISKPKMHTHVFCRVVEDVGTKRFTTQSGGEESETLMTGETLVINYSAIRDEVERGSVRLVKARATHKAAPV</sequence>
<dbReference type="InParanoid" id="A0A0G4ETI1"/>
<dbReference type="OrthoDB" id="338231at2759"/>
<feature type="domain" description="GINS subunit" evidence="7">
    <location>
        <begin position="130"/>
        <end position="181"/>
    </location>
</feature>
<evidence type="ECO:0000313" key="10">
    <source>
        <dbReference type="Proteomes" id="UP000041254"/>
    </source>
</evidence>
<dbReference type="PANTHER" id="PTHR21206:SF0">
    <property type="entry name" value="DNA REPLICATION COMPLEX GINS PROTEIN SLD5"/>
    <property type="match status" value="1"/>
</dbReference>
<dbReference type="Pfam" id="PF16922">
    <property type="entry name" value="SLD5_C"/>
    <property type="match status" value="1"/>
</dbReference>
<dbReference type="Proteomes" id="UP000041254">
    <property type="component" value="Unassembled WGS sequence"/>
</dbReference>
<evidence type="ECO:0000256" key="1">
    <source>
        <dbReference type="ARBA" id="ARBA00004123"/>
    </source>
</evidence>
<evidence type="ECO:0000256" key="6">
    <source>
        <dbReference type="SAM" id="MobiDB-lite"/>
    </source>
</evidence>
<dbReference type="SUPFAM" id="SSF158573">
    <property type="entry name" value="GINS helical bundle-like"/>
    <property type="match status" value="1"/>
</dbReference>
<dbReference type="InterPro" id="IPR021151">
    <property type="entry name" value="GINS_A"/>
</dbReference>
<feature type="region of interest" description="Disordered" evidence="6">
    <location>
        <begin position="1"/>
        <end position="47"/>
    </location>
</feature>
<protein>
    <recommendedName>
        <fullName evidence="3">DNA replication complex GINS protein SLD5</fullName>
    </recommendedName>
</protein>
<evidence type="ECO:0000259" key="7">
    <source>
        <dbReference type="Pfam" id="PF05916"/>
    </source>
</evidence>
<dbReference type="CDD" id="cd21692">
    <property type="entry name" value="GINS_B_Sld5"/>
    <property type="match status" value="1"/>
</dbReference>
<comment type="subcellular location">
    <subcellularLocation>
        <location evidence="1">Nucleus</location>
    </subcellularLocation>
</comment>